<protein>
    <submittedName>
        <fullName evidence="1">Uncharacterized protein</fullName>
    </submittedName>
</protein>
<dbReference type="Proteomes" id="UP001295684">
    <property type="component" value="Unassembled WGS sequence"/>
</dbReference>
<proteinExistence type="predicted"/>
<evidence type="ECO:0000313" key="2">
    <source>
        <dbReference type="Proteomes" id="UP001295684"/>
    </source>
</evidence>
<dbReference type="AlphaFoldDB" id="A0AAD1UDW1"/>
<evidence type="ECO:0000313" key="1">
    <source>
        <dbReference type="EMBL" id="CAI2364811.1"/>
    </source>
</evidence>
<sequence>MSDFVPTENDLIVNPITGKMSIGKNVDSYEEFINSSKGKSVYTKNDEFYNRLNSYSKEAKRSGRNVHCFSQTPENSKGGFLQGREIEGIQGKKKIFLGGRMIENNFNFHPEQESEKMACFKTMGQYESSEKNGGSNNFQKLMKRLKATDQNKSHFRVQKDEFVSGQGCLKNNDIKGSSPSKFNRGRKLFVDRNSIKTVLGKSPGKYHGFAQDYTHGGTYSPEDSSNIIISDLNSYSKNKITNLNYKSNKGAGERLPNILNRSNLSSEYLLNKSLNKGSFVQGNDVYSNASESKRNHPSLSIKDDMLAYGREQRDHNICKSLATNDRCGSINNMQANNLARSPERGNFSQDKLKGWYWIQL</sequence>
<keyword evidence="2" id="KW-1185">Reference proteome</keyword>
<reference evidence="1" key="1">
    <citation type="submission" date="2023-07" db="EMBL/GenBank/DDBJ databases">
        <authorList>
            <consortium name="AG Swart"/>
            <person name="Singh M."/>
            <person name="Singh A."/>
            <person name="Seah K."/>
            <person name="Emmerich C."/>
        </authorList>
    </citation>
    <scope>NUCLEOTIDE SEQUENCE</scope>
    <source>
        <strain evidence="1">DP1</strain>
    </source>
</reference>
<organism evidence="1 2">
    <name type="scientific">Euplotes crassus</name>
    <dbReference type="NCBI Taxonomy" id="5936"/>
    <lineage>
        <taxon>Eukaryota</taxon>
        <taxon>Sar</taxon>
        <taxon>Alveolata</taxon>
        <taxon>Ciliophora</taxon>
        <taxon>Intramacronucleata</taxon>
        <taxon>Spirotrichea</taxon>
        <taxon>Hypotrichia</taxon>
        <taxon>Euplotida</taxon>
        <taxon>Euplotidae</taxon>
        <taxon>Moneuplotes</taxon>
    </lineage>
</organism>
<accession>A0AAD1UDW1</accession>
<comment type="caution">
    <text evidence="1">The sequence shown here is derived from an EMBL/GenBank/DDBJ whole genome shotgun (WGS) entry which is preliminary data.</text>
</comment>
<gene>
    <name evidence="1" type="ORF">ECRASSUSDP1_LOCUS6159</name>
</gene>
<name>A0AAD1UDW1_EUPCR</name>
<dbReference type="EMBL" id="CAMPGE010005963">
    <property type="protein sequence ID" value="CAI2364811.1"/>
    <property type="molecule type" value="Genomic_DNA"/>
</dbReference>